<comment type="caution">
    <text evidence="2">The sequence shown here is derived from an EMBL/GenBank/DDBJ whole genome shotgun (WGS) entry which is preliminary data.</text>
</comment>
<feature type="chain" id="PRO_5047172217" evidence="1">
    <location>
        <begin position="21"/>
        <end position="75"/>
    </location>
</feature>
<evidence type="ECO:0000313" key="3">
    <source>
        <dbReference type="Proteomes" id="UP000663981"/>
    </source>
</evidence>
<reference evidence="2 3" key="1">
    <citation type="submission" date="2021-03" db="EMBL/GenBank/DDBJ databases">
        <title>Whole genome sequence of Metabacillus bambusae BG109.</title>
        <authorList>
            <person name="Jeong J.W."/>
        </authorList>
    </citation>
    <scope>NUCLEOTIDE SEQUENCE [LARGE SCALE GENOMIC DNA]</scope>
    <source>
        <strain evidence="2 3">BG109</strain>
    </source>
</reference>
<evidence type="ECO:0000313" key="2">
    <source>
        <dbReference type="EMBL" id="MBO1510807.1"/>
    </source>
</evidence>
<protein>
    <submittedName>
        <fullName evidence="2">Uncharacterized protein</fullName>
    </submittedName>
</protein>
<organism evidence="2 3">
    <name type="scientific">Metabacillus bambusae</name>
    <dbReference type="NCBI Taxonomy" id="2795218"/>
    <lineage>
        <taxon>Bacteria</taxon>
        <taxon>Bacillati</taxon>
        <taxon>Bacillota</taxon>
        <taxon>Bacilli</taxon>
        <taxon>Bacillales</taxon>
        <taxon>Bacillaceae</taxon>
        <taxon>Metabacillus</taxon>
    </lineage>
</organism>
<name>A0ABS3MXQ8_9BACI</name>
<feature type="signal peptide" evidence="1">
    <location>
        <begin position="1"/>
        <end position="20"/>
    </location>
</feature>
<keyword evidence="3" id="KW-1185">Reference proteome</keyword>
<proteinExistence type="predicted"/>
<gene>
    <name evidence="2" type="ORF">I7822_03765</name>
</gene>
<accession>A0ABS3MXQ8</accession>
<keyword evidence="1" id="KW-0732">Signal</keyword>
<evidence type="ECO:0000256" key="1">
    <source>
        <dbReference type="SAM" id="SignalP"/>
    </source>
</evidence>
<dbReference type="EMBL" id="JAGDEL010000002">
    <property type="protein sequence ID" value="MBO1510807.1"/>
    <property type="molecule type" value="Genomic_DNA"/>
</dbReference>
<dbReference type="RefSeq" id="WP_207975438.1">
    <property type="nucleotide sequence ID" value="NZ_JAGDEL010000002.1"/>
</dbReference>
<sequence length="75" mass="8782">MKKMKILVAGCMFSSMFGSAWYMNEKVKRDYVDSTNFEESILQLTDTETPIGFLTKEANVFEKFKPREYVRVVAR</sequence>
<dbReference type="Proteomes" id="UP000663981">
    <property type="component" value="Unassembled WGS sequence"/>
</dbReference>